<evidence type="ECO:0000313" key="2">
    <source>
        <dbReference type="Proteomes" id="UP001143910"/>
    </source>
</evidence>
<protein>
    <submittedName>
        <fullName evidence="1">Uncharacterized protein</fullName>
    </submittedName>
</protein>
<keyword evidence="2" id="KW-1185">Reference proteome</keyword>
<sequence length="474" mass="52698">MKSLRIAFRSRPVQTIIHNSFNSRLHIHSSFTRRLSCHSSLVLDEEAAPPRVEYQYNWIEDVESLEKYVPGGYHPVMIGDVIKRRYEIVGKLGYGGFSTVWLARDIEQQMYVALKIGASDSRMHETTVMKALSNARSCVSTTSVAASGADAIPAVLDEFTVDGPNGTHPCYTTAVAECNIRDCSFLKMFRLDVARVLALKLASSVAYLHGQGYVHGDIHLGNVMIKLNSGLGSLSVDQLYEKYGRPKTEDISRVDDGALIPNVPARAVRPLDLGKTASEISLTETNLLLVDFGESFAPAKTSRPCEDCRSYLAARPPECRFEPSSPLSFSADIWCLGIALWDLIAMKPLFNGQFVPADSVVAQQEDILGPMPSQWWNQWKKRLEYFDGEGNSTRGNDTCPPIDAAFDAWGQKYRAKHKSGVLSEDEKAAFVSLLSRMLCLDPRGRPSANEVLASEWMKNWAMPSFRQSFVDTPE</sequence>
<evidence type="ECO:0000313" key="1">
    <source>
        <dbReference type="EMBL" id="KAJ2978571.1"/>
    </source>
</evidence>
<dbReference type="EMBL" id="JANJQO010000363">
    <property type="protein sequence ID" value="KAJ2978571.1"/>
    <property type="molecule type" value="Genomic_DNA"/>
</dbReference>
<dbReference type="Proteomes" id="UP001143910">
    <property type="component" value="Unassembled WGS sequence"/>
</dbReference>
<accession>A0ACC1NI82</accession>
<organism evidence="1 2">
    <name type="scientific">Zarea fungicola</name>
    <dbReference type="NCBI Taxonomy" id="93591"/>
    <lineage>
        <taxon>Eukaryota</taxon>
        <taxon>Fungi</taxon>
        <taxon>Dikarya</taxon>
        <taxon>Ascomycota</taxon>
        <taxon>Pezizomycotina</taxon>
        <taxon>Sordariomycetes</taxon>
        <taxon>Hypocreomycetidae</taxon>
        <taxon>Hypocreales</taxon>
        <taxon>Cordycipitaceae</taxon>
        <taxon>Zarea</taxon>
    </lineage>
</organism>
<comment type="caution">
    <text evidence="1">The sequence shown here is derived from an EMBL/GenBank/DDBJ whole genome shotgun (WGS) entry which is preliminary data.</text>
</comment>
<gene>
    <name evidence="1" type="ORF">NQ176_g3742</name>
</gene>
<name>A0ACC1NI82_9HYPO</name>
<proteinExistence type="predicted"/>
<reference evidence="1" key="1">
    <citation type="submission" date="2022-08" db="EMBL/GenBank/DDBJ databases">
        <title>Genome Sequence of Lecanicillium fungicola.</title>
        <authorList>
            <person name="Buettner E."/>
        </authorList>
    </citation>
    <scope>NUCLEOTIDE SEQUENCE</scope>
    <source>
        <strain evidence="1">Babe33</strain>
    </source>
</reference>